<comment type="cofactor">
    <cofactor evidence="1">
        <name>Mg(2+)</name>
        <dbReference type="ChEBI" id="CHEBI:18420"/>
    </cofactor>
</comment>
<feature type="compositionally biased region" description="Polar residues" evidence="9">
    <location>
        <begin position="205"/>
        <end position="215"/>
    </location>
</feature>
<dbReference type="CDD" id="cd07470">
    <property type="entry name" value="CYTH-like_mRNA_RTPase"/>
    <property type="match status" value="1"/>
</dbReference>
<evidence type="ECO:0000256" key="4">
    <source>
        <dbReference type="ARBA" id="ARBA00022664"/>
    </source>
</evidence>
<dbReference type="AlphaFoldDB" id="A0A5N6KPP2"/>
<keyword evidence="5" id="KW-0378">Hydrolase</keyword>
<keyword evidence="12" id="KW-1185">Reference proteome</keyword>
<dbReference type="GO" id="GO:0031533">
    <property type="term" value="C:mRNA capping enzyme complex"/>
    <property type="evidence" value="ECO:0007669"/>
    <property type="project" value="TreeGrafter"/>
</dbReference>
<evidence type="ECO:0000313" key="12">
    <source>
        <dbReference type="Proteomes" id="UP000327013"/>
    </source>
</evidence>
<feature type="compositionally biased region" description="Polar residues" evidence="9">
    <location>
        <begin position="156"/>
        <end position="166"/>
    </location>
</feature>
<proteinExistence type="inferred from homology"/>
<dbReference type="InterPro" id="IPR040343">
    <property type="entry name" value="Cet1/Ctl1"/>
</dbReference>
<evidence type="ECO:0000313" key="11">
    <source>
        <dbReference type="EMBL" id="KAB8337035.1"/>
    </source>
</evidence>
<evidence type="ECO:0000259" key="10">
    <source>
        <dbReference type="Pfam" id="PF02940"/>
    </source>
</evidence>
<name>A0A5N6KPP2_9ROSI</name>
<dbReference type="PANTHER" id="PTHR28118:SF1">
    <property type="entry name" value="POLYNUCLEOTIDE 5'-TRIPHOSPHATASE CTL1-RELATED"/>
    <property type="match status" value="1"/>
</dbReference>
<feature type="compositionally biased region" description="Low complexity" evidence="9">
    <location>
        <begin position="221"/>
        <end position="231"/>
    </location>
</feature>
<keyword evidence="6" id="KW-0539">Nucleus</keyword>
<comment type="caution">
    <text evidence="11">The sequence shown here is derived from an EMBL/GenBank/DDBJ whole genome shotgun (WGS) entry which is preliminary data.</text>
</comment>
<protein>
    <recommendedName>
        <fullName evidence="7">mRNA 5'-phosphatase</fullName>
        <ecNumber evidence="7">3.6.1.74</ecNumber>
    </recommendedName>
</protein>
<dbReference type="InterPro" id="IPR004206">
    <property type="entry name" value="mRNA_triPase_Cet1"/>
</dbReference>
<evidence type="ECO:0000256" key="1">
    <source>
        <dbReference type="ARBA" id="ARBA00001946"/>
    </source>
</evidence>
<accession>A0A5N6KPP2</accession>
<feature type="compositionally biased region" description="Basic and acidic residues" evidence="9">
    <location>
        <begin position="91"/>
        <end position="102"/>
    </location>
</feature>
<dbReference type="Gene3D" id="3.20.100.10">
    <property type="entry name" value="mRNA triphosphatase Cet1-like"/>
    <property type="match status" value="1"/>
</dbReference>
<dbReference type="Pfam" id="PF02940">
    <property type="entry name" value="mRNA_triPase"/>
    <property type="match status" value="1"/>
</dbReference>
<feature type="region of interest" description="Disordered" evidence="9">
    <location>
        <begin position="408"/>
        <end position="465"/>
    </location>
</feature>
<feature type="compositionally biased region" description="Low complexity" evidence="9">
    <location>
        <begin position="445"/>
        <end position="454"/>
    </location>
</feature>
<comment type="subcellular location">
    <subcellularLocation>
        <location evidence="2">Nucleus</location>
    </subcellularLocation>
</comment>
<organism evidence="11 12">
    <name type="scientific">Carpinus fangiana</name>
    <dbReference type="NCBI Taxonomy" id="176857"/>
    <lineage>
        <taxon>Eukaryota</taxon>
        <taxon>Viridiplantae</taxon>
        <taxon>Streptophyta</taxon>
        <taxon>Embryophyta</taxon>
        <taxon>Tracheophyta</taxon>
        <taxon>Spermatophyta</taxon>
        <taxon>Magnoliopsida</taxon>
        <taxon>eudicotyledons</taxon>
        <taxon>Gunneridae</taxon>
        <taxon>Pentapetalae</taxon>
        <taxon>rosids</taxon>
        <taxon>fabids</taxon>
        <taxon>Fagales</taxon>
        <taxon>Betulaceae</taxon>
        <taxon>Carpinus</taxon>
    </lineage>
</organism>
<dbReference type="InterPro" id="IPR037009">
    <property type="entry name" value="mRNA_triPase_Cet1_sf"/>
</dbReference>
<feature type="compositionally biased region" description="Low complexity" evidence="9">
    <location>
        <begin position="278"/>
        <end position="318"/>
    </location>
</feature>
<comment type="catalytic activity">
    <reaction evidence="8">
        <text>a 5'-end triphospho-ribonucleoside in mRNA + H2O = a 5'-end diphospho-ribonucleoside in mRNA + phosphate + H(+)</text>
        <dbReference type="Rhea" id="RHEA:67004"/>
        <dbReference type="Rhea" id="RHEA-COMP:17164"/>
        <dbReference type="Rhea" id="RHEA-COMP:17165"/>
        <dbReference type="ChEBI" id="CHEBI:15377"/>
        <dbReference type="ChEBI" id="CHEBI:15378"/>
        <dbReference type="ChEBI" id="CHEBI:43474"/>
        <dbReference type="ChEBI" id="CHEBI:167616"/>
        <dbReference type="ChEBI" id="CHEBI:167618"/>
        <dbReference type="EC" id="3.6.1.74"/>
    </reaction>
    <physiologicalReaction direction="left-to-right" evidence="8">
        <dbReference type="Rhea" id="RHEA:67005"/>
    </physiologicalReaction>
</comment>
<dbReference type="Proteomes" id="UP000327013">
    <property type="component" value="Unassembled WGS sequence"/>
</dbReference>
<feature type="region of interest" description="Disordered" evidence="9">
    <location>
        <begin position="91"/>
        <end position="367"/>
    </location>
</feature>
<dbReference type="PANTHER" id="PTHR28118">
    <property type="entry name" value="POLYNUCLEOTIDE 5'-TRIPHOSPHATASE-RELATED"/>
    <property type="match status" value="1"/>
</dbReference>
<evidence type="ECO:0000256" key="9">
    <source>
        <dbReference type="SAM" id="MobiDB-lite"/>
    </source>
</evidence>
<dbReference type="EC" id="3.6.1.74" evidence="7"/>
<gene>
    <name evidence="11" type="ORF">FH972_021339</name>
</gene>
<feature type="compositionally biased region" description="Low complexity" evidence="9">
    <location>
        <begin position="240"/>
        <end position="252"/>
    </location>
</feature>
<feature type="compositionally biased region" description="Basic and acidic residues" evidence="9">
    <location>
        <begin position="319"/>
        <end position="335"/>
    </location>
</feature>
<evidence type="ECO:0000256" key="8">
    <source>
        <dbReference type="ARBA" id="ARBA00047740"/>
    </source>
</evidence>
<keyword evidence="4" id="KW-0507">mRNA processing</keyword>
<dbReference type="EMBL" id="VIBQ01000009">
    <property type="protein sequence ID" value="KAB8337035.1"/>
    <property type="molecule type" value="Genomic_DNA"/>
</dbReference>
<dbReference type="GO" id="GO:0006370">
    <property type="term" value="P:7-methylguanosine mRNA capping"/>
    <property type="evidence" value="ECO:0007669"/>
    <property type="project" value="TreeGrafter"/>
</dbReference>
<comment type="similarity">
    <text evidence="3">Belongs to the fungal TPase family.</text>
</comment>
<dbReference type="GO" id="GO:0004651">
    <property type="term" value="F:polynucleotide 5'-phosphatase activity"/>
    <property type="evidence" value="ECO:0007669"/>
    <property type="project" value="InterPro"/>
</dbReference>
<feature type="region of interest" description="Disordered" evidence="9">
    <location>
        <begin position="479"/>
        <end position="498"/>
    </location>
</feature>
<dbReference type="GO" id="GO:0140818">
    <property type="term" value="F:mRNA 5'-triphosphate monophosphatase activity"/>
    <property type="evidence" value="ECO:0007669"/>
    <property type="project" value="UniProtKB-EC"/>
</dbReference>
<feature type="compositionally biased region" description="Polar residues" evidence="9">
    <location>
        <begin position="408"/>
        <end position="417"/>
    </location>
</feature>
<evidence type="ECO:0000256" key="5">
    <source>
        <dbReference type="ARBA" id="ARBA00022801"/>
    </source>
</evidence>
<sequence length="814" mass="89206">MGRDKKKRWWQQADAHARRWCLLPAALRVPARASYDAQLRQPLVRVACSVLRPCPSATARRVESCVAPLLPPVDDAPGPASRTMNIHSLLNDKADENDDAARRSASSSSRPPLPLLSTASSSNSQHRASDGHPFPQSAHSMSAATPPPAHARPANQYVQTPMSATSPGPYAYLQQGQPLQSPYTQSATTPGTQQAQNHYFAPRPSHSSQTPSSALDYTPLSQQRSPMSPYSQPRPPPPQHQSSYHQPSHPGTPLGPPPSRGSAQLLRESPQLHHRRSSGASYGSYGSQSVPQATASPYASHQQQQPPPSATHQHAAPATRHESRETNGYRAERNHSMSVSPKTVVTDLPARDTNGATTAGHRHPPQEQITKVPIVVANDVETTPPGQMSISPANAQLVTPQNRHTIIPSHTSPSKAGSMSIDHVSASTESTHASIAPNQKRSRESSPAIASAPPAKRPRVSKPPPIWAQRAKAVRPDWKLPKGSNRAVKVNGPPVNGPSKMVAGSQVTGPSVVGPLGPWEPTITNVIPFEPVTREISNFLWTTVVQDQSTGTGEAGGVPSSLGQFEIEARLGHIIDPKTHQRLHMPYVRTETALDPSMEVAFESQMTEKQHEQFNNILNEYLADSLKKVDGPKQRIPMRYAHTREVDVFYELPDSEISLLPPVIQTRIRGNRARKPKMRVTKDQKTGAVLAKIVKVKIQDMHVFDPRTDFDWRISVNAEMNWDGDIAQLTPAPNSHDRRKDRMSYKHLAFQIDLTQVTSSASAQKTHELEIELASSEVRKQGLLTEQGQPSGFEELIQSFVNNVRVLSRRLGYR</sequence>
<dbReference type="InterPro" id="IPR033469">
    <property type="entry name" value="CYTH-like_dom_sf"/>
</dbReference>
<evidence type="ECO:0000256" key="3">
    <source>
        <dbReference type="ARBA" id="ARBA00006345"/>
    </source>
</evidence>
<feature type="domain" description="mRNA triphosphatase Cet1-like" evidence="10">
    <location>
        <begin position="530"/>
        <end position="773"/>
    </location>
</feature>
<evidence type="ECO:0000256" key="7">
    <source>
        <dbReference type="ARBA" id="ARBA00035028"/>
    </source>
</evidence>
<feature type="compositionally biased region" description="Polar residues" evidence="9">
    <location>
        <begin position="174"/>
        <end position="197"/>
    </location>
</feature>
<feature type="compositionally biased region" description="Low complexity" evidence="9">
    <location>
        <begin position="103"/>
        <end position="124"/>
    </location>
</feature>
<feature type="compositionally biased region" description="Polar residues" evidence="9">
    <location>
        <begin position="425"/>
        <end position="439"/>
    </location>
</feature>
<reference evidence="11 12" key="1">
    <citation type="submission" date="2019-06" db="EMBL/GenBank/DDBJ databases">
        <title>A chromosomal-level reference genome of Carpinus fangiana (Coryloideae, Betulaceae).</title>
        <authorList>
            <person name="Yang X."/>
            <person name="Wang Z."/>
            <person name="Zhang L."/>
            <person name="Hao G."/>
            <person name="Liu J."/>
            <person name="Yang Y."/>
        </authorList>
    </citation>
    <scope>NUCLEOTIDE SEQUENCE [LARGE SCALE GENOMIC DNA]</scope>
    <source>
        <strain evidence="11">Cfa_2016G</strain>
        <tissue evidence="11">Leaf</tissue>
    </source>
</reference>
<evidence type="ECO:0000256" key="2">
    <source>
        <dbReference type="ARBA" id="ARBA00004123"/>
    </source>
</evidence>
<dbReference type="OrthoDB" id="272147at2759"/>
<evidence type="ECO:0000256" key="6">
    <source>
        <dbReference type="ARBA" id="ARBA00023242"/>
    </source>
</evidence>
<dbReference type="SUPFAM" id="SSF55154">
    <property type="entry name" value="CYTH-like phosphatases"/>
    <property type="match status" value="1"/>
</dbReference>